<name>A0A073IMQ4_9BACT</name>
<dbReference type="PROSITE" id="PS50928">
    <property type="entry name" value="ABC_TM1"/>
    <property type="match status" value="1"/>
</dbReference>
<dbReference type="RefSeq" id="WP_037977479.1">
    <property type="nucleotide sequence ID" value="NZ_JAXDSK010000028.1"/>
</dbReference>
<comment type="similarity">
    <text evidence="5">Belongs to the binding-protein-dependent transport system permease family.</text>
</comment>
<evidence type="ECO:0000256" key="1">
    <source>
        <dbReference type="ARBA" id="ARBA00004141"/>
    </source>
</evidence>
<comment type="caution">
    <text evidence="7">The sequence shown here is derived from an EMBL/GenBank/DDBJ whole genome shotgun (WGS) entry which is preliminary data.</text>
</comment>
<dbReference type="PANTHER" id="PTHR43632:SF1">
    <property type="entry name" value="PERMEASE COMPONENT OF TUNGSTATE ABC TRANSPORTER"/>
    <property type="match status" value="1"/>
</dbReference>
<proteinExistence type="inferred from homology"/>
<dbReference type="CDD" id="cd06261">
    <property type="entry name" value="TM_PBP2"/>
    <property type="match status" value="1"/>
</dbReference>
<dbReference type="STRING" id="2754.EH55_08075"/>
<dbReference type="OrthoDB" id="9781724at2"/>
<dbReference type="NCBIfam" id="NF038017">
    <property type="entry name" value="ABC_perm1"/>
    <property type="match status" value="1"/>
</dbReference>
<dbReference type="Proteomes" id="UP000027665">
    <property type="component" value="Unassembled WGS sequence"/>
</dbReference>
<comment type="subcellular location">
    <subcellularLocation>
        <location evidence="5">Cell membrane</location>
        <topology evidence="5">Multi-pass membrane protein</topology>
    </subcellularLocation>
    <subcellularLocation>
        <location evidence="1">Membrane</location>
        <topology evidence="1">Multi-pass membrane protein</topology>
    </subcellularLocation>
</comment>
<dbReference type="PANTHER" id="PTHR43632">
    <property type="entry name" value="PERMEASE COMPONENT OF TUNGSTATE ABC TRANSPORTER"/>
    <property type="match status" value="1"/>
</dbReference>
<dbReference type="GeneID" id="90984191"/>
<keyword evidence="4 5" id="KW-0472">Membrane</keyword>
<dbReference type="GO" id="GO:0055085">
    <property type="term" value="P:transmembrane transport"/>
    <property type="evidence" value="ECO:0007669"/>
    <property type="project" value="InterPro"/>
</dbReference>
<dbReference type="EMBL" id="JMKI01000038">
    <property type="protein sequence ID" value="KEJ91623.1"/>
    <property type="molecule type" value="Genomic_DNA"/>
</dbReference>
<dbReference type="Gene3D" id="1.10.3720.10">
    <property type="entry name" value="MetI-like"/>
    <property type="match status" value="1"/>
</dbReference>
<evidence type="ECO:0000313" key="7">
    <source>
        <dbReference type="EMBL" id="KEJ91623.1"/>
    </source>
</evidence>
<dbReference type="SUPFAM" id="SSF161098">
    <property type="entry name" value="MetI-like"/>
    <property type="match status" value="1"/>
</dbReference>
<evidence type="ECO:0000259" key="6">
    <source>
        <dbReference type="PROSITE" id="PS50928"/>
    </source>
</evidence>
<evidence type="ECO:0000256" key="3">
    <source>
        <dbReference type="ARBA" id="ARBA00022989"/>
    </source>
</evidence>
<keyword evidence="5" id="KW-0813">Transport</keyword>
<gene>
    <name evidence="7" type="ORF">EH55_08075</name>
</gene>
<dbReference type="PATRIC" id="fig|2754.20.peg.1704"/>
<accession>A0A073IMQ4</accession>
<evidence type="ECO:0000256" key="4">
    <source>
        <dbReference type="ARBA" id="ARBA00023136"/>
    </source>
</evidence>
<feature type="transmembrane region" description="Helical" evidence="5">
    <location>
        <begin position="32"/>
        <end position="56"/>
    </location>
</feature>
<dbReference type="InterPro" id="IPR035906">
    <property type="entry name" value="MetI-like_sf"/>
</dbReference>
<evidence type="ECO:0000256" key="5">
    <source>
        <dbReference type="RuleBase" id="RU363032"/>
    </source>
</evidence>
<feature type="transmembrane region" description="Helical" evidence="5">
    <location>
        <begin position="201"/>
        <end position="225"/>
    </location>
</feature>
<dbReference type="AlphaFoldDB" id="A0A073IMQ4"/>
<sequence length="231" mass="24552">MDFIARGFVQAFRLLYAQDEETMVILATTLRLTALSMAAILALGLPLGFALGYFSFPGKRAVRAATDTLLALPTVVIGLLVYAFISRRGPLGGWELLFTVEGMAIGQVILGTPIVAAYTASAVEGLDCRLRQTLLTLGASGARLAAASLWEARFLILTAALTALGRIVGEVGSAMMLGGNIKWHTRTITTAITLETGKGDFALGIALGVILILISLLLNISLSFLRRRTQN</sequence>
<dbReference type="InterPro" id="IPR000515">
    <property type="entry name" value="MetI-like"/>
</dbReference>
<reference evidence="7 8" key="1">
    <citation type="submission" date="2014-04" db="EMBL/GenBank/DDBJ databases">
        <title>Draft Genome Sequence of Synergistes jonesii.</title>
        <authorList>
            <person name="Coil D.A."/>
            <person name="Eisen J.A."/>
            <person name="Holland-Moritz H.E."/>
        </authorList>
    </citation>
    <scope>NUCLEOTIDE SEQUENCE [LARGE SCALE GENOMIC DNA]</scope>
    <source>
        <strain evidence="7 8">78-1</strain>
    </source>
</reference>
<dbReference type="eggNOG" id="COG4662">
    <property type="taxonomic scope" value="Bacteria"/>
</dbReference>
<evidence type="ECO:0000313" key="8">
    <source>
        <dbReference type="Proteomes" id="UP000027665"/>
    </source>
</evidence>
<organism evidence="7 8">
    <name type="scientific">Synergistes jonesii</name>
    <dbReference type="NCBI Taxonomy" id="2754"/>
    <lineage>
        <taxon>Bacteria</taxon>
        <taxon>Thermotogati</taxon>
        <taxon>Synergistota</taxon>
        <taxon>Synergistia</taxon>
        <taxon>Synergistales</taxon>
        <taxon>Synergistaceae</taxon>
        <taxon>Synergistes</taxon>
    </lineage>
</organism>
<feature type="transmembrane region" description="Helical" evidence="5">
    <location>
        <begin position="68"/>
        <end position="85"/>
    </location>
</feature>
<feature type="domain" description="ABC transmembrane type-1" evidence="6">
    <location>
        <begin position="26"/>
        <end position="222"/>
    </location>
</feature>
<protein>
    <submittedName>
        <fullName evidence="7">ABC transporter permease</fullName>
    </submittedName>
</protein>
<dbReference type="GO" id="GO:0005886">
    <property type="term" value="C:plasma membrane"/>
    <property type="evidence" value="ECO:0007669"/>
    <property type="project" value="UniProtKB-SubCell"/>
</dbReference>
<keyword evidence="2 5" id="KW-0812">Transmembrane</keyword>
<dbReference type="Pfam" id="PF00528">
    <property type="entry name" value="BPD_transp_1"/>
    <property type="match status" value="1"/>
</dbReference>
<dbReference type="InterPro" id="IPR049783">
    <property type="entry name" value="ABC_perm_TupB-like"/>
</dbReference>
<keyword evidence="3 5" id="KW-1133">Transmembrane helix</keyword>
<evidence type="ECO:0000256" key="2">
    <source>
        <dbReference type="ARBA" id="ARBA00022692"/>
    </source>
</evidence>
<keyword evidence="8" id="KW-1185">Reference proteome</keyword>